<dbReference type="GeneID" id="70137800"/>
<feature type="chain" id="PRO_5040512783" description="Secreted protein" evidence="2">
    <location>
        <begin position="24"/>
        <end position="174"/>
    </location>
</feature>
<comment type="caution">
    <text evidence="3">The sequence shown here is derived from an EMBL/GenBank/DDBJ whole genome shotgun (WGS) entry which is preliminary data.</text>
</comment>
<feature type="signal peptide" evidence="2">
    <location>
        <begin position="1"/>
        <end position="23"/>
    </location>
</feature>
<evidence type="ECO:0000313" key="4">
    <source>
        <dbReference type="Proteomes" id="UP000758603"/>
    </source>
</evidence>
<accession>A0A9P8UHH9</accession>
<keyword evidence="2" id="KW-0732">Signal</keyword>
<dbReference type="AlphaFoldDB" id="A0A9P8UHH9"/>
<evidence type="ECO:0008006" key="5">
    <source>
        <dbReference type="Google" id="ProtNLM"/>
    </source>
</evidence>
<evidence type="ECO:0000256" key="2">
    <source>
        <dbReference type="SAM" id="SignalP"/>
    </source>
</evidence>
<feature type="compositionally biased region" description="Basic residues" evidence="1">
    <location>
        <begin position="120"/>
        <end position="144"/>
    </location>
</feature>
<evidence type="ECO:0000256" key="1">
    <source>
        <dbReference type="SAM" id="MobiDB-lite"/>
    </source>
</evidence>
<dbReference type="RefSeq" id="XP_045956592.1">
    <property type="nucleotide sequence ID" value="XM_046108909.1"/>
</dbReference>
<sequence length="174" mass="20282">MKSPTWLVGSFFLSFAFSPFVNLATFNEHRTTFGAYIVRRDTLIHQRMRSIQDEATLMQKLNSDNHQPRARENRLSWCFSIFFPRHPQGDTRVAAALGALRAYKRAAAFRNDGQYPTGGFRHRHHSRFPHRRRRSGRSLSRRYSRSSAAHHMYLEVAHPSTPARKGNRSTRPRC</sequence>
<organism evidence="3 4">
    <name type="scientific">Truncatella angustata</name>
    <dbReference type="NCBI Taxonomy" id="152316"/>
    <lineage>
        <taxon>Eukaryota</taxon>
        <taxon>Fungi</taxon>
        <taxon>Dikarya</taxon>
        <taxon>Ascomycota</taxon>
        <taxon>Pezizomycotina</taxon>
        <taxon>Sordariomycetes</taxon>
        <taxon>Xylariomycetidae</taxon>
        <taxon>Amphisphaeriales</taxon>
        <taxon>Sporocadaceae</taxon>
        <taxon>Truncatella</taxon>
    </lineage>
</organism>
<evidence type="ECO:0000313" key="3">
    <source>
        <dbReference type="EMBL" id="KAH6652314.1"/>
    </source>
</evidence>
<gene>
    <name evidence="3" type="ORF">BKA67DRAFT_680863</name>
</gene>
<keyword evidence="4" id="KW-1185">Reference proteome</keyword>
<reference evidence="3" key="1">
    <citation type="journal article" date="2021" name="Nat. Commun.">
        <title>Genetic determinants of endophytism in the Arabidopsis root mycobiome.</title>
        <authorList>
            <person name="Mesny F."/>
            <person name="Miyauchi S."/>
            <person name="Thiergart T."/>
            <person name="Pickel B."/>
            <person name="Atanasova L."/>
            <person name="Karlsson M."/>
            <person name="Huettel B."/>
            <person name="Barry K.W."/>
            <person name="Haridas S."/>
            <person name="Chen C."/>
            <person name="Bauer D."/>
            <person name="Andreopoulos W."/>
            <person name="Pangilinan J."/>
            <person name="LaButti K."/>
            <person name="Riley R."/>
            <person name="Lipzen A."/>
            <person name="Clum A."/>
            <person name="Drula E."/>
            <person name="Henrissat B."/>
            <person name="Kohler A."/>
            <person name="Grigoriev I.V."/>
            <person name="Martin F.M."/>
            <person name="Hacquard S."/>
        </authorList>
    </citation>
    <scope>NUCLEOTIDE SEQUENCE</scope>
    <source>
        <strain evidence="3">MPI-SDFR-AT-0073</strain>
    </source>
</reference>
<dbReference type="Proteomes" id="UP000758603">
    <property type="component" value="Unassembled WGS sequence"/>
</dbReference>
<name>A0A9P8UHH9_9PEZI</name>
<protein>
    <recommendedName>
        <fullName evidence="5">Secreted protein</fullName>
    </recommendedName>
</protein>
<proteinExistence type="predicted"/>
<dbReference type="EMBL" id="JAGPXC010000006">
    <property type="protein sequence ID" value="KAH6652314.1"/>
    <property type="molecule type" value="Genomic_DNA"/>
</dbReference>
<feature type="region of interest" description="Disordered" evidence="1">
    <location>
        <begin position="114"/>
        <end position="144"/>
    </location>
</feature>